<dbReference type="NCBIfam" id="TIGR02937">
    <property type="entry name" value="sigma70-ECF"/>
    <property type="match status" value="1"/>
</dbReference>
<dbReference type="Gene3D" id="1.10.10.10">
    <property type="entry name" value="Winged helix-like DNA-binding domain superfamily/Winged helix DNA-binding domain"/>
    <property type="match status" value="1"/>
</dbReference>
<name>A0A6N8J4U1_9BACT</name>
<dbReference type="GO" id="GO:0016987">
    <property type="term" value="F:sigma factor activity"/>
    <property type="evidence" value="ECO:0007669"/>
    <property type="project" value="UniProtKB-KW"/>
</dbReference>
<feature type="domain" description="RNA polymerase sigma-70 region 2" evidence="6">
    <location>
        <begin position="29"/>
        <end position="92"/>
    </location>
</feature>
<dbReference type="Gene3D" id="1.10.1740.10">
    <property type="match status" value="1"/>
</dbReference>
<keyword evidence="2" id="KW-0805">Transcription regulation</keyword>
<reference evidence="8 9" key="1">
    <citation type="submission" date="2019-12" db="EMBL/GenBank/DDBJ databases">
        <title>The draft genomic sequence of strain Chitinophaga oryziterrae JCM 16595.</title>
        <authorList>
            <person name="Zhang X."/>
        </authorList>
    </citation>
    <scope>NUCLEOTIDE SEQUENCE [LARGE SCALE GENOMIC DNA]</scope>
    <source>
        <strain evidence="8 9">JCM 16595</strain>
    </source>
</reference>
<dbReference type="InterPro" id="IPR013249">
    <property type="entry name" value="RNA_pol_sigma70_r4_t2"/>
</dbReference>
<dbReference type="InterPro" id="IPR014327">
    <property type="entry name" value="RNA_pol_sigma70_bacteroid"/>
</dbReference>
<dbReference type="GO" id="GO:0006352">
    <property type="term" value="P:DNA-templated transcription initiation"/>
    <property type="evidence" value="ECO:0007669"/>
    <property type="project" value="InterPro"/>
</dbReference>
<dbReference type="SUPFAM" id="SSF88659">
    <property type="entry name" value="Sigma3 and sigma4 domains of RNA polymerase sigma factors"/>
    <property type="match status" value="1"/>
</dbReference>
<keyword evidence="5" id="KW-0472">Membrane</keyword>
<dbReference type="InterPro" id="IPR013324">
    <property type="entry name" value="RNA_pol_sigma_r3/r4-like"/>
</dbReference>
<gene>
    <name evidence="8" type="ORF">GO495_06325</name>
</gene>
<dbReference type="InterPro" id="IPR013325">
    <property type="entry name" value="RNA_pol_sigma_r2"/>
</dbReference>
<keyword evidence="4" id="KW-0804">Transcription</keyword>
<evidence type="ECO:0000256" key="5">
    <source>
        <dbReference type="SAM" id="Phobius"/>
    </source>
</evidence>
<dbReference type="AlphaFoldDB" id="A0A6N8J4U1"/>
<dbReference type="SUPFAM" id="SSF88946">
    <property type="entry name" value="Sigma2 domain of RNA polymerase sigma factors"/>
    <property type="match status" value="1"/>
</dbReference>
<dbReference type="RefSeq" id="WP_157298816.1">
    <property type="nucleotide sequence ID" value="NZ_BAAAZB010000005.1"/>
</dbReference>
<dbReference type="InterPro" id="IPR014284">
    <property type="entry name" value="RNA_pol_sigma-70_dom"/>
</dbReference>
<dbReference type="OrthoDB" id="659569at2"/>
<protein>
    <submittedName>
        <fullName evidence="8">RNA polymerase sigma-70 factor</fullName>
    </submittedName>
</protein>
<dbReference type="GO" id="GO:0003677">
    <property type="term" value="F:DNA binding"/>
    <property type="evidence" value="ECO:0007669"/>
    <property type="project" value="InterPro"/>
</dbReference>
<accession>A0A6N8J4U1</accession>
<dbReference type="NCBIfam" id="TIGR02985">
    <property type="entry name" value="Sig70_bacteroi1"/>
    <property type="match status" value="1"/>
</dbReference>
<comment type="similarity">
    <text evidence="1">Belongs to the sigma-70 factor family. ECF subfamily.</text>
</comment>
<dbReference type="Pfam" id="PF04542">
    <property type="entry name" value="Sigma70_r2"/>
    <property type="match status" value="1"/>
</dbReference>
<feature type="domain" description="RNA polymerase sigma factor 70 region 4 type 2" evidence="7">
    <location>
        <begin position="124"/>
        <end position="176"/>
    </location>
</feature>
<dbReference type="CDD" id="cd06171">
    <property type="entry name" value="Sigma70_r4"/>
    <property type="match status" value="1"/>
</dbReference>
<evidence type="ECO:0000259" key="7">
    <source>
        <dbReference type="Pfam" id="PF08281"/>
    </source>
</evidence>
<evidence type="ECO:0000256" key="3">
    <source>
        <dbReference type="ARBA" id="ARBA00023082"/>
    </source>
</evidence>
<keyword evidence="3" id="KW-0731">Sigma factor</keyword>
<feature type="transmembrane region" description="Helical" evidence="5">
    <location>
        <begin position="180"/>
        <end position="196"/>
    </location>
</feature>
<dbReference type="EMBL" id="WRXO01000001">
    <property type="protein sequence ID" value="MVT40190.1"/>
    <property type="molecule type" value="Genomic_DNA"/>
</dbReference>
<evidence type="ECO:0000256" key="1">
    <source>
        <dbReference type="ARBA" id="ARBA00010641"/>
    </source>
</evidence>
<organism evidence="8 9">
    <name type="scientific">Chitinophaga oryziterrae</name>
    <dbReference type="NCBI Taxonomy" id="1031224"/>
    <lineage>
        <taxon>Bacteria</taxon>
        <taxon>Pseudomonadati</taxon>
        <taxon>Bacteroidota</taxon>
        <taxon>Chitinophagia</taxon>
        <taxon>Chitinophagales</taxon>
        <taxon>Chitinophagaceae</taxon>
        <taxon>Chitinophaga</taxon>
    </lineage>
</organism>
<sequence>MKAKYESYSDAKLTELLILEDTHAFEEIYNRYWAVLYSFALNKLKDNDQAKDVIQEAFTKLYEKMGSLYNESIKAYLYKSVQHLIINLYRHSQVRNQYITAYLAFHNQGEYITDYQVRENELKRQIEKEIENLPPKMRAIFEMSRKEYLSHKEIAERSGISEGTVKNTISYAVRKMRSKLTCLFFLQVMYAILWLHRKG</sequence>
<keyword evidence="5" id="KW-0812">Transmembrane</keyword>
<dbReference type="Pfam" id="PF08281">
    <property type="entry name" value="Sigma70_r4_2"/>
    <property type="match status" value="1"/>
</dbReference>
<dbReference type="InterPro" id="IPR007627">
    <property type="entry name" value="RNA_pol_sigma70_r2"/>
</dbReference>
<dbReference type="PANTHER" id="PTHR43133:SF46">
    <property type="entry name" value="RNA POLYMERASE SIGMA-70 FACTOR ECF SUBFAMILY"/>
    <property type="match status" value="1"/>
</dbReference>
<evidence type="ECO:0000313" key="8">
    <source>
        <dbReference type="EMBL" id="MVT40190.1"/>
    </source>
</evidence>
<evidence type="ECO:0000256" key="2">
    <source>
        <dbReference type="ARBA" id="ARBA00023015"/>
    </source>
</evidence>
<keyword evidence="9" id="KW-1185">Reference proteome</keyword>
<dbReference type="InterPro" id="IPR036388">
    <property type="entry name" value="WH-like_DNA-bd_sf"/>
</dbReference>
<dbReference type="InterPro" id="IPR039425">
    <property type="entry name" value="RNA_pol_sigma-70-like"/>
</dbReference>
<evidence type="ECO:0000259" key="6">
    <source>
        <dbReference type="Pfam" id="PF04542"/>
    </source>
</evidence>
<evidence type="ECO:0000313" key="9">
    <source>
        <dbReference type="Proteomes" id="UP000468388"/>
    </source>
</evidence>
<comment type="caution">
    <text evidence="8">The sequence shown here is derived from an EMBL/GenBank/DDBJ whole genome shotgun (WGS) entry which is preliminary data.</text>
</comment>
<dbReference type="Proteomes" id="UP000468388">
    <property type="component" value="Unassembled WGS sequence"/>
</dbReference>
<proteinExistence type="inferred from homology"/>
<dbReference type="PANTHER" id="PTHR43133">
    <property type="entry name" value="RNA POLYMERASE ECF-TYPE SIGMA FACTO"/>
    <property type="match status" value="1"/>
</dbReference>
<keyword evidence="5" id="KW-1133">Transmembrane helix</keyword>
<evidence type="ECO:0000256" key="4">
    <source>
        <dbReference type="ARBA" id="ARBA00023163"/>
    </source>
</evidence>